<sequence>MHHSALAATPSVSADPAPRAEAQLAVEAAKARAFGKAFVAAVLDSLGRTLCAAPTVARTIETWPGDLASAGVIFRLTAGLHALARSQQFPMLHALYRDAGAATVPDPVQFDLAVTQALVLGEDALLAWLRGPTQTNEVARIAGLAAVLADLSAAQPLPCRILELGSSAGLNLNLAHYAITVGAVELGKTGSAVRIAPRWSGPSPAAGPVMIAGARGVDLCPLDVAHPGDADRLHAYVWPGERARTQRLGAAIALARRHRPRVDAASAAAWLEQQLESPQLAGERRVVFHAMTLQYMPPADRARIDRLLADAGAQASPARPLARVAIEWNAARSDVEVLVTCWDGRPQDGTTTLAARCHPYAEWFDWIGLGRASPTRDEPGN</sequence>
<dbReference type="Pfam" id="PF10094">
    <property type="entry name" value="DUF2332"/>
    <property type="match status" value="1"/>
</dbReference>
<gene>
    <name evidence="1" type="ORF">AQZ52_13930</name>
</gene>
<dbReference type="PIRSF" id="PIRSF012608">
    <property type="entry name" value="UCP012608"/>
    <property type="match status" value="1"/>
</dbReference>
<name>A0A124JU65_9SPHN</name>
<organism evidence="1 2">
    <name type="scientific">Novosphingobium fuchskuhlense</name>
    <dbReference type="NCBI Taxonomy" id="1117702"/>
    <lineage>
        <taxon>Bacteria</taxon>
        <taxon>Pseudomonadati</taxon>
        <taxon>Pseudomonadota</taxon>
        <taxon>Alphaproteobacteria</taxon>
        <taxon>Sphingomonadales</taxon>
        <taxon>Sphingomonadaceae</taxon>
        <taxon>Novosphingobium</taxon>
    </lineage>
</organism>
<reference evidence="1 2" key="1">
    <citation type="submission" date="2015-10" db="EMBL/GenBank/DDBJ databases">
        <title>Draft genome sequence of Novosphingobium fuchskuhlense DSM 25065 isolated from a surface water sample of the southwest basin of Lake Grosse Fuchskuhle.</title>
        <authorList>
            <person name="Ruckert C."/>
            <person name="Winkler A."/>
            <person name="Glaeser J."/>
            <person name="Grossart H.-P."/>
            <person name="Kalinowski J."/>
            <person name="Glaeser S."/>
        </authorList>
    </citation>
    <scope>NUCLEOTIDE SEQUENCE [LARGE SCALE GENOMIC DNA]</scope>
    <source>
        <strain evidence="1 2">FNE08-7</strain>
    </source>
</reference>
<evidence type="ECO:0000313" key="2">
    <source>
        <dbReference type="Proteomes" id="UP000058012"/>
    </source>
</evidence>
<comment type="caution">
    <text evidence="1">The sequence shown here is derived from an EMBL/GenBank/DDBJ whole genome shotgun (WGS) entry which is preliminary data.</text>
</comment>
<dbReference type="RefSeq" id="WP_169793749.1">
    <property type="nucleotide sequence ID" value="NZ_KQ954245.1"/>
</dbReference>
<protein>
    <recommendedName>
        <fullName evidence="3">DUF2332 domain-containing protein</fullName>
    </recommendedName>
</protein>
<evidence type="ECO:0008006" key="3">
    <source>
        <dbReference type="Google" id="ProtNLM"/>
    </source>
</evidence>
<dbReference type="AlphaFoldDB" id="A0A124JU65"/>
<keyword evidence="2" id="KW-1185">Reference proteome</keyword>
<dbReference type="EMBL" id="LLZS01000008">
    <property type="protein sequence ID" value="KUR70909.1"/>
    <property type="molecule type" value="Genomic_DNA"/>
</dbReference>
<proteinExistence type="predicted"/>
<accession>A0A124JU65</accession>
<dbReference type="InterPro" id="IPR011200">
    <property type="entry name" value="UCP012608"/>
</dbReference>
<dbReference type="Proteomes" id="UP000058012">
    <property type="component" value="Unassembled WGS sequence"/>
</dbReference>
<dbReference type="STRING" id="1117702.AQZ52_13930"/>
<evidence type="ECO:0000313" key="1">
    <source>
        <dbReference type="EMBL" id="KUR70909.1"/>
    </source>
</evidence>